<dbReference type="Proteomes" id="UP000050867">
    <property type="component" value="Unassembled WGS sequence"/>
</dbReference>
<dbReference type="eggNOG" id="COG0456">
    <property type="taxonomic scope" value="Bacteria"/>
</dbReference>
<dbReference type="EMBL" id="LLZU01000038">
    <property type="protein sequence ID" value="KRV47064.1"/>
    <property type="molecule type" value="Genomic_DNA"/>
</dbReference>
<evidence type="ECO:0000259" key="1">
    <source>
        <dbReference type="PROSITE" id="PS51186"/>
    </source>
</evidence>
<reference evidence="2 3" key="1">
    <citation type="submission" date="2015-10" db="EMBL/GenBank/DDBJ databases">
        <title>Draft genome sequence of pyrrolomycin-producing Streptomyces vitaminophilus.</title>
        <authorList>
            <person name="Graham D.E."/>
            <person name="Mahan K.M."/>
            <person name="Klingeman D.M."/>
            <person name="Hettich R.L."/>
            <person name="Parry R.J."/>
        </authorList>
    </citation>
    <scope>NUCLEOTIDE SEQUENCE [LARGE SCALE GENOMIC DNA]</scope>
    <source>
        <strain evidence="2 3">ATCC 31673</strain>
    </source>
</reference>
<dbReference type="InterPro" id="IPR016181">
    <property type="entry name" value="Acyl_CoA_acyltransferase"/>
</dbReference>
<dbReference type="SUPFAM" id="SSF55729">
    <property type="entry name" value="Acyl-CoA N-acyltransferases (Nat)"/>
    <property type="match status" value="1"/>
</dbReference>
<feature type="domain" description="N-acetyltransferase" evidence="1">
    <location>
        <begin position="203"/>
        <end position="344"/>
    </location>
</feature>
<dbReference type="STRING" id="76728.AQ490_09935"/>
<proteinExistence type="predicted"/>
<keyword evidence="2" id="KW-0808">Transferase</keyword>
<evidence type="ECO:0000313" key="2">
    <source>
        <dbReference type="EMBL" id="KRV47064.1"/>
    </source>
</evidence>
<dbReference type="OrthoDB" id="9775595at2"/>
<dbReference type="RefSeq" id="WP_026219789.1">
    <property type="nucleotide sequence ID" value="NZ_LLZU01000038.1"/>
</dbReference>
<dbReference type="InterPro" id="IPR056935">
    <property type="entry name" value="Rv0428c-like_C"/>
</dbReference>
<sequence length="344" mass="36658">MDGNFALGGQLDVRITPSDVGLRVSVRRVLEITGGRPVLGDVIGDLISWEDGTLVIARRSGETVRVCEESLVAGKTVPRTPPRRRGASTSTPAELQVVAARGWPAWESEQLGEWTLRAAGGFTRRANSVLATGGPAVPLHEALSLVTAWYAERGQRPCVQLTTGSDLDAELERRGWTAEAETRVLTAPLLPLTALRDDGSAVRLTRRLTEGWLTRYRRTGADAARVLAAGPSVWFAEAHHTGGAEPDPGQAPDAGGHPVAIGRCVVDGRWAGFAAVEVAHEHRRRGLATAVLGALADQAAREGADLAYLQVEADNTAANALYLKLGFTPHHTYHYRCLAPGTVG</sequence>
<keyword evidence="3" id="KW-1185">Reference proteome</keyword>
<comment type="caution">
    <text evidence="2">The sequence shown here is derived from an EMBL/GenBank/DDBJ whole genome shotgun (WGS) entry which is preliminary data.</text>
</comment>
<dbReference type="Pfam" id="PF24553">
    <property type="entry name" value="Rv0428c_C"/>
    <property type="match status" value="1"/>
</dbReference>
<dbReference type="CDD" id="cd04301">
    <property type="entry name" value="NAT_SF"/>
    <property type="match status" value="1"/>
</dbReference>
<accession>A0A0T6LM26</accession>
<evidence type="ECO:0000313" key="3">
    <source>
        <dbReference type="Proteomes" id="UP000050867"/>
    </source>
</evidence>
<dbReference type="PROSITE" id="PS51186">
    <property type="entry name" value="GNAT"/>
    <property type="match status" value="1"/>
</dbReference>
<dbReference type="GO" id="GO:0016747">
    <property type="term" value="F:acyltransferase activity, transferring groups other than amino-acyl groups"/>
    <property type="evidence" value="ECO:0007669"/>
    <property type="project" value="InterPro"/>
</dbReference>
<dbReference type="Gene3D" id="3.40.630.30">
    <property type="match status" value="1"/>
</dbReference>
<protein>
    <submittedName>
        <fullName evidence="2">Acetyltransferase</fullName>
    </submittedName>
</protein>
<name>A0A0T6LM26_WENVI</name>
<dbReference type="AlphaFoldDB" id="A0A0T6LM26"/>
<gene>
    <name evidence="2" type="ORF">AQ490_09935</name>
</gene>
<dbReference type="InterPro" id="IPR000182">
    <property type="entry name" value="GNAT_dom"/>
</dbReference>
<organism evidence="2 3">
    <name type="scientific">Wenjunlia vitaminophila</name>
    <name type="common">Streptomyces vitaminophilus</name>
    <dbReference type="NCBI Taxonomy" id="76728"/>
    <lineage>
        <taxon>Bacteria</taxon>
        <taxon>Bacillati</taxon>
        <taxon>Actinomycetota</taxon>
        <taxon>Actinomycetes</taxon>
        <taxon>Kitasatosporales</taxon>
        <taxon>Streptomycetaceae</taxon>
        <taxon>Wenjunlia</taxon>
    </lineage>
</organism>